<sequence length="211" mass="24834">MLVRNIVHLCLTMISMALAVLIFLISHEKLWIDEFKMRINYTELLSLPIINKIDSSVLKLVFPYVTYGLILLILIFLTNLSIKYLIFKLDKILFDKEQIDVFEQANDFYLPVYLGYAFVAISLPTIKSFILFFILMLFILYNTRFFYFNPLFLVLGYKFYFVNNKDKSRILIITKKEVKIASDFFINSDGSKTQEVALIKINNHTYLLKNS</sequence>
<keyword evidence="1" id="KW-1133">Transmembrane helix</keyword>
<protein>
    <submittedName>
        <fullName evidence="2">Uncharacterized protein</fullName>
    </submittedName>
</protein>
<dbReference type="RefSeq" id="WP_032056098.1">
    <property type="nucleotide sequence ID" value="NZ_JADVOL010000006.1"/>
</dbReference>
<feature type="transmembrane region" description="Helical" evidence="1">
    <location>
        <begin position="108"/>
        <end position="139"/>
    </location>
</feature>
<dbReference type="AlphaFoldDB" id="A0A242U7W3"/>
<comment type="caution">
    <text evidence="2">The sequence shown here is derived from an EMBL/GenBank/DDBJ whole genome shotgun (WGS) entry which is preliminary data.</text>
</comment>
<evidence type="ECO:0000256" key="1">
    <source>
        <dbReference type="SAM" id="Phobius"/>
    </source>
</evidence>
<organism evidence="2 3">
    <name type="scientific">Acinetobacter pittii</name>
    <name type="common">Acinetobacter genomosp. 3</name>
    <dbReference type="NCBI Taxonomy" id="48296"/>
    <lineage>
        <taxon>Bacteria</taxon>
        <taxon>Pseudomonadati</taxon>
        <taxon>Pseudomonadota</taxon>
        <taxon>Gammaproteobacteria</taxon>
        <taxon>Moraxellales</taxon>
        <taxon>Moraxellaceae</taxon>
        <taxon>Acinetobacter</taxon>
        <taxon>Acinetobacter calcoaceticus/baumannii complex</taxon>
    </lineage>
</organism>
<dbReference type="Proteomes" id="UP000195162">
    <property type="component" value="Unassembled WGS sequence"/>
</dbReference>
<evidence type="ECO:0000313" key="3">
    <source>
        <dbReference type="Proteomes" id="UP000195162"/>
    </source>
</evidence>
<dbReference type="EMBL" id="NGIR01000014">
    <property type="protein sequence ID" value="OTU29607.1"/>
    <property type="molecule type" value="Genomic_DNA"/>
</dbReference>
<accession>A0A242U7W3</accession>
<gene>
    <name evidence="2" type="ORF">CAT59_04935</name>
</gene>
<proteinExistence type="predicted"/>
<feature type="transmembrane region" description="Helical" evidence="1">
    <location>
        <begin position="145"/>
        <end position="162"/>
    </location>
</feature>
<keyword evidence="1" id="KW-0472">Membrane</keyword>
<evidence type="ECO:0000313" key="2">
    <source>
        <dbReference type="EMBL" id="OTU29607.1"/>
    </source>
</evidence>
<name>A0A242U7W3_ACIPI</name>
<reference evidence="2 3" key="1">
    <citation type="submission" date="2017-05" db="EMBL/GenBank/DDBJ databases">
        <authorList>
            <person name="Song R."/>
            <person name="Chenine A.L."/>
            <person name="Ruprecht R.M."/>
        </authorList>
    </citation>
    <scope>NUCLEOTIDE SEQUENCE [LARGE SCALE GENOMIC DNA]</scope>
    <source>
        <strain evidence="2 3">ARLG1955</strain>
    </source>
</reference>
<keyword evidence="1" id="KW-0812">Transmembrane</keyword>
<feature type="transmembrane region" description="Helical" evidence="1">
    <location>
        <begin position="64"/>
        <end position="87"/>
    </location>
</feature>
<feature type="transmembrane region" description="Helical" evidence="1">
    <location>
        <begin position="7"/>
        <end position="27"/>
    </location>
</feature>